<evidence type="ECO:0000313" key="4">
    <source>
        <dbReference type="Proteomes" id="UP000638570"/>
    </source>
</evidence>
<dbReference type="InterPro" id="IPR016162">
    <property type="entry name" value="Ald_DH_N"/>
</dbReference>
<comment type="caution">
    <text evidence="3">The sequence shown here is derived from an EMBL/GenBank/DDBJ whole genome shotgun (WGS) entry which is preliminary data.</text>
</comment>
<evidence type="ECO:0000256" key="1">
    <source>
        <dbReference type="ARBA" id="ARBA00023002"/>
    </source>
</evidence>
<dbReference type="InterPro" id="IPR016161">
    <property type="entry name" value="Ald_DH/histidinol_DH"/>
</dbReference>
<dbReference type="CDD" id="cd07129">
    <property type="entry name" value="ALDH_KGSADH"/>
    <property type="match status" value="1"/>
</dbReference>
<dbReference type="RefSeq" id="WP_202082304.1">
    <property type="nucleotide sequence ID" value="NZ_JAERTZ010000008.1"/>
</dbReference>
<dbReference type="SUPFAM" id="SSF53720">
    <property type="entry name" value="ALDH-like"/>
    <property type="match status" value="1"/>
</dbReference>
<dbReference type="InterPro" id="IPR044151">
    <property type="entry name" value="ALDH_KGSADH"/>
</dbReference>
<dbReference type="InterPro" id="IPR050740">
    <property type="entry name" value="Aldehyde_DH_Superfamily"/>
</dbReference>
<dbReference type="EMBL" id="JAERTZ010000008">
    <property type="protein sequence ID" value="MBL1376342.1"/>
    <property type="molecule type" value="Genomic_DNA"/>
</dbReference>
<evidence type="ECO:0000259" key="2">
    <source>
        <dbReference type="Pfam" id="PF00171"/>
    </source>
</evidence>
<reference evidence="4" key="1">
    <citation type="submission" date="2021-01" db="EMBL/GenBank/DDBJ databases">
        <title>Genome public.</title>
        <authorList>
            <person name="Liu C."/>
            <person name="Sun Q."/>
        </authorList>
    </citation>
    <scope>NUCLEOTIDE SEQUENCE [LARGE SCALE GENOMIC DNA]</scope>
    <source>
        <strain evidence="4">CGMCC 1.18722</strain>
    </source>
</reference>
<sequence length="523" mass="54422">MEIRGEMLIGAQSAKGSAAPVFAINPASGAQLQPGFAGDDGVLVRQACELAGQAFDDYRARPLEERARLLEAIANQILALGDALIERAMAETGLPRARLEGERGRTVGQLRLFAAVVRAGDFIDARIDPAQPERQPLPRADLRLRHIPLGPVAVFGASNFPLAFSVAGGDTASALAAGCPVVVKAHSAHPGTSELVGRAVQRAVAECGLPEGVFSLLFGSGNLVGSALVSHPAIKAVGFTGSRGGGTALMRLAASRPEPIPVYAEMSSINPVFLLPQALEARGDAIAKGFVGSLTMGAGQFCTNPGLVIALEGPALARFLATAEAELAGVASQTMLTPGIHRAYSEGVGRLEAHPQVSVQARGQEGDAPNQCRAGLYVTDADAFLAETALHEEVFGSASLVIRCRSLADFGRVAEALEGQLTATLQLDEGDVDSARALLPVLERKAGRILCNGYPTGVEVCHAMVHGGPFPATSDSRTTSVGSAAISRFLRPVCYQDLPAALLPAELRDDNPLGLRRLLDGSY</sequence>
<evidence type="ECO:0000313" key="3">
    <source>
        <dbReference type="EMBL" id="MBL1376342.1"/>
    </source>
</evidence>
<dbReference type="PANTHER" id="PTHR43353:SF3">
    <property type="entry name" value="ALDEHYDE DEHYDROGENASE-RELATED"/>
    <property type="match status" value="1"/>
</dbReference>
<name>A0ABS1QP04_9GAMM</name>
<dbReference type="Pfam" id="PF00171">
    <property type="entry name" value="Aldedh"/>
    <property type="match status" value="1"/>
</dbReference>
<proteinExistence type="predicted"/>
<protein>
    <submittedName>
        <fullName evidence="3">Aldehyde dehydrogenase (NADP(+))</fullName>
    </submittedName>
</protein>
<dbReference type="InterPro" id="IPR016163">
    <property type="entry name" value="Ald_DH_C"/>
</dbReference>
<keyword evidence="1" id="KW-0560">Oxidoreductase</keyword>
<dbReference type="Gene3D" id="3.40.309.10">
    <property type="entry name" value="Aldehyde Dehydrogenase, Chain A, domain 2"/>
    <property type="match status" value="1"/>
</dbReference>
<organism evidence="3 4">
    <name type="scientific">Zobellella iuensis</name>
    <dbReference type="NCBI Taxonomy" id="2803811"/>
    <lineage>
        <taxon>Bacteria</taxon>
        <taxon>Pseudomonadati</taxon>
        <taxon>Pseudomonadota</taxon>
        <taxon>Gammaproteobacteria</taxon>
        <taxon>Aeromonadales</taxon>
        <taxon>Aeromonadaceae</taxon>
        <taxon>Zobellella</taxon>
    </lineage>
</organism>
<dbReference type="InterPro" id="IPR015590">
    <property type="entry name" value="Aldehyde_DH_dom"/>
</dbReference>
<keyword evidence="4" id="KW-1185">Reference proteome</keyword>
<gene>
    <name evidence="3" type="ORF">JKV55_03205</name>
</gene>
<accession>A0ABS1QP04</accession>
<dbReference type="Proteomes" id="UP000638570">
    <property type="component" value="Unassembled WGS sequence"/>
</dbReference>
<dbReference type="PANTHER" id="PTHR43353">
    <property type="entry name" value="SUCCINATE-SEMIALDEHYDE DEHYDROGENASE, MITOCHONDRIAL"/>
    <property type="match status" value="1"/>
</dbReference>
<feature type="domain" description="Aldehyde dehydrogenase" evidence="2">
    <location>
        <begin position="24"/>
        <end position="459"/>
    </location>
</feature>
<dbReference type="Gene3D" id="3.40.605.10">
    <property type="entry name" value="Aldehyde Dehydrogenase, Chain A, domain 1"/>
    <property type="match status" value="1"/>
</dbReference>